<dbReference type="RefSeq" id="WP_348737927.1">
    <property type="nucleotide sequence ID" value="NZ_CAXJRC010000011.1"/>
</dbReference>
<evidence type="ECO:0000259" key="3">
    <source>
        <dbReference type="Pfam" id="PF00171"/>
    </source>
</evidence>
<organism evidence="4 5">
    <name type="scientific">Tenacibaculum vairaonense</name>
    <dbReference type="NCBI Taxonomy" id="3137860"/>
    <lineage>
        <taxon>Bacteria</taxon>
        <taxon>Pseudomonadati</taxon>
        <taxon>Bacteroidota</taxon>
        <taxon>Flavobacteriia</taxon>
        <taxon>Flavobacteriales</taxon>
        <taxon>Flavobacteriaceae</taxon>
        <taxon>Tenacibaculum</taxon>
    </lineage>
</organism>
<protein>
    <submittedName>
        <fullName evidence="4">Aldehyde-dehydrogenase-like protein y4uC</fullName>
        <ecNumber evidence="4">1.2.1.-</ecNumber>
    </submittedName>
</protein>
<accession>A0ABP1F8I9</accession>
<proteinExistence type="inferred from homology"/>
<dbReference type="InterPro" id="IPR016161">
    <property type="entry name" value="Ald_DH/histidinol_DH"/>
</dbReference>
<dbReference type="EC" id="1.2.1.-" evidence="4"/>
<dbReference type="PANTHER" id="PTHR42991:SF1">
    <property type="entry name" value="ALDEHYDE DEHYDROGENASE"/>
    <property type="match status" value="1"/>
</dbReference>
<dbReference type="InterPro" id="IPR016163">
    <property type="entry name" value="Ald_DH_C"/>
</dbReference>
<sequence>MVNTIESIDVKGMLIGDKWINTTEKLSVVNPFSGKEKYQISCANTSHIYEALASAEKGKEISKKISPHKRSKILQKVASLLKEREDEFTQTIVNEGIKTTFEASKEVARCINTLTLCAEEAKRIQGKTVPFNAFEGATHKTGYYVHDPVGIITAITPFNDPLNLVAHKLGPAIASGNAIILKPSDFTPISGIKLGELFLEAGLPYHVLNIITGPVNNFGNTLVTDPRINMVSFTGGTKSGEAIIKAAGVKKVAMELGSSSPVIIMDDVDINEAATNCIEGIIWAAGQNCVGVKRMYVHAKIYNDFKAKIIDLAQKIVIGNPENPATDMGAIITPQAINEIEKSIQTLQKEGYEILCGGNRVNNCFEATILEGAFDNPLNGKKEIFGPVATLSKINTIEEAITASNDSPYGLHAGIFTHNINNAFKATTELQCGGVMINNSSDYRIDMMPFGGIKQSGIGREGVKSAIQEMTTTKIICFNLK</sequence>
<evidence type="ECO:0000256" key="2">
    <source>
        <dbReference type="ARBA" id="ARBA00023002"/>
    </source>
</evidence>
<gene>
    <name evidence="4" type="ORF">T190115A13A_10282</name>
</gene>
<feature type="domain" description="Aldehyde dehydrogenase" evidence="3">
    <location>
        <begin position="19"/>
        <end position="476"/>
    </location>
</feature>
<comment type="caution">
    <text evidence="4">The sequence shown here is derived from an EMBL/GenBank/DDBJ whole genome shotgun (WGS) entry which is preliminary data.</text>
</comment>
<reference evidence="4 5" key="1">
    <citation type="submission" date="2024-05" db="EMBL/GenBank/DDBJ databases">
        <authorList>
            <person name="Duchaud E."/>
        </authorList>
    </citation>
    <scope>NUCLEOTIDE SEQUENCE [LARGE SCALE GENOMIC DNA]</scope>
    <source>
        <strain evidence="4">Ena-SAMPLE-TAB-13-05-2024-13:56:06:370-140305</strain>
    </source>
</reference>
<dbReference type="Proteomes" id="UP001497602">
    <property type="component" value="Unassembled WGS sequence"/>
</dbReference>
<dbReference type="PANTHER" id="PTHR42991">
    <property type="entry name" value="ALDEHYDE DEHYDROGENASE"/>
    <property type="match status" value="1"/>
</dbReference>
<dbReference type="InterPro" id="IPR051020">
    <property type="entry name" value="ALDH-related_metabolic_enz"/>
</dbReference>
<evidence type="ECO:0000256" key="1">
    <source>
        <dbReference type="ARBA" id="ARBA00009986"/>
    </source>
</evidence>
<name>A0ABP1F8I9_9FLAO</name>
<dbReference type="InterPro" id="IPR016162">
    <property type="entry name" value="Ald_DH_N"/>
</dbReference>
<dbReference type="GO" id="GO:0016491">
    <property type="term" value="F:oxidoreductase activity"/>
    <property type="evidence" value="ECO:0007669"/>
    <property type="project" value="UniProtKB-KW"/>
</dbReference>
<dbReference type="EMBL" id="CAXJRC010000011">
    <property type="protein sequence ID" value="CAL2106126.1"/>
    <property type="molecule type" value="Genomic_DNA"/>
</dbReference>
<dbReference type="Pfam" id="PF00171">
    <property type="entry name" value="Aldedh"/>
    <property type="match status" value="1"/>
</dbReference>
<dbReference type="Gene3D" id="3.40.605.10">
    <property type="entry name" value="Aldehyde Dehydrogenase, Chain A, domain 1"/>
    <property type="match status" value="1"/>
</dbReference>
<comment type="similarity">
    <text evidence="1">Belongs to the aldehyde dehydrogenase family.</text>
</comment>
<dbReference type="Gene3D" id="3.40.309.10">
    <property type="entry name" value="Aldehyde Dehydrogenase, Chain A, domain 2"/>
    <property type="match status" value="1"/>
</dbReference>
<evidence type="ECO:0000313" key="5">
    <source>
        <dbReference type="Proteomes" id="UP001497602"/>
    </source>
</evidence>
<keyword evidence="2 4" id="KW-0560">Oxidoreductase</keyword>
<keyword evidence="5" id="KW-1185">Reference proteome</keyword>
<evidence type="ECO:0000313" key="4">
    <source>
        <dbReference type="EMBL" id="CAL2106126.1"/>
    </source>
</evidence>
<dbReference type="SUPFAM" id="SSF53720">
    <property type="entry name" value="ALDH-like"/>
    <property type="match status" value="1"/>
</dbReference>
<dbReference type="InterPro" id="IPR015590">
    <property type="entry name" value="Aldehyde_DH_dom"/>
</dbReference>